<dbReference type="Gene3D" id="2.60.40.2130">
    <property type="entry name" value="F-spondin domain"/>
    <property type="match status" value="1"/>
</dbReference>
<dbReference type="Proteomes" id="UP001153069">
    <property type="component" value="Unassembled WGS sequence"/>
</dbReference>
<sequence>MKIVVASLSIFAVVPAAIAVSLKGTVTVKNVAPQGGTRQTPVWVGLHNGNFDIYDSGETAFDGLEVLAEDGDTTQLSTRFGTTPGGAWDDTTSGGPFLPGQEVSASFDISGVTGPLYFSYASMVLPSNDAFIANGSPTAHMVLSGSGSAYNLKFTVYGSEVLDAGTELNNEDPLTTAGIPNFVPGSGPTENGVVTAHPGFQIGGNILGIVPNGDFKRTPGYKMVEITVIITEVDGQPVMLPFFGSGGDPHFHRWDRTWYDFQGACDMTLITAKNFTDAMALTVYIRTKIRYNYSYIESAVVQLGTETLEVSSFGEYILNGISNVDTDHLEVAGFPVHYSNPSDKVHVFQIEISDKETVTLKTFEDMVSVNFAAVERERYHGSYGMIGGFDENGLMLGRDGKTIIEDPVAMAAEWQVKDDEPMVFQTAQAPQYPAKCVLPDSTVQEGRQRRLGESLAIEAAEKACAGWDESSRPACVHDVLATGDSDLAAAGAF</sequence>
<accession>A0A9N8ERF0</accession>
<evidence type="ECO:0000313" key="3">
    <source>
        <dbReference type="Proteomes" id="UP001153069"/>
    </source>
</evidence>
<evidence type="ECO:0000313" key="2">
    <source>
        <dbReference type="EMBL" id="CAB9523310.1"/>
    </source>
</evidence>
<comment type="caution">
    <text evidence="2">The sequence shown here is derived from an EMBL/GenBank/DDBJ whole genome shotgun (WGS) entry which is preliminary data.</text>
</comment>
<proteinExistence type="predicted"/>
<reference evidence="2" key="1">
    <citation type="submission" date="2020-06" db="EMBL/GenBank/DDBJ databases">
        <authorList>
            <consortium name="Plant Systems Biology data submission"/>
        </authorList>
    </citation>
    <scope>NUCLEOTIDE SEQUENCE</scope>
    <source>
        <strain evidence="2">D6</strain>
    </source>
</reference>
<dbReference type="AlphaFoldDB" id="A0A9N8ERF0"/>
<evidence type="ECO:0000256" key="1">
    <source>
        <dbReference type="SAM" id="SignalP"/>
    </source>
</evidence>
<dbReference type="NCBIfam" id="NF038123">
    <property type="entry name" value="NF038123_dom"/>
    <property type="match status" value="1"/>
</dbReference>
<protein>
    <recommendedName>
        <fullName evidence="4">VWFD domain-containing protein</fullName>
    </recommendedName>
</protein>
<keyword evidence="3" id="KW-1185">Reference proteome</keyword>
<name>A0A9N8ERF0_9STRA</name>
<feature type="signal peptide" evidence="1">
    <location>
        <begin position="1"/>
        <end position="19"/>
    </location>
</feature>
<dbReference type="EMBL" id="CAICTM010001400">
    <property type="protein sequence ID" value="CAB9523310.1"/>
    <property type="molecule type" value="Genomic_DNA"/>
</dbReference>
<dbReference type="InterPro" id="IPR038678">
    <property type="entry name" value="Spondin_N_sf"/>
</dbReference>
<feature type="chain" id="PRO_5040337556" description="VWFD domain-containing protein" evidence="1">
    <location>
        <begin position="20"/>
        <end position="493"/>
    </location>
</feature>
<keyword evidence="1" id="KW-0732">Signal</keyword>
<evidence type="ECO:0008006" key="4">
    <source>
        <dbReference type="Google" id="ProtNLM"/>
    </source>
</evidence>
<gene>
    <name evidence="2" type="ORF">SEMRO_1402_G269580.1</name>
</gene>
<dbReference type="InterPro" id="IPR009465">
    <property type="entry name" value="Spondin_N"/>
</dbReference>
<organism evidence="2 3">
    <name type="scientific">Seminavis robusta</name>
    <dbReference type="NCBI Taxonomy" id="568900"/>
    <lineage>
        <taxon>Eukaryota</taxon>
        <taxon>Sar</taxon>
        <taxon>Stramenopiles</taxon>
        <taxon>Ochrophyta</taxon>
        <taxon>Bacillariophyta</taxon>
        <taxon>Bacillariophyceae</taxon>
        <taxon>Bacillariophycidae</taxon>
        <taxon>Naviculales</taxon>
        <taxon>Naviculaceae</taxon>
        <taxon>Seminavis</taxon>
    </lineage>
</organism>